<name>A0A834GQZ0_RHOSS</name>
<dbReference type="Proteomes" id="UP000626092">
    <property type="component" value="Unassembled WGS sequence"/>
</dbReference>
<gene>
    <name evidence="2" type="ORF">RHSIM_Rhsim07G0158000</name>
</gene>
<evidence type="ECO:0000256" key="1">
    <source>
        <dbReference type="SAM" id="MobiDB-lite"/>
    </source>
</evidence>
<feature type="compositionally biased region" description="Basic and acidic residues" evidence="1">
    <location>
        <begin position="565"/>
        <end position="585"/>
    </location>
</feature>
<organism evidence="2 3">
    <name type="scientific">Rhododendron simsii</name>
    <name type="common">Sims's rhododendron</name>
    <dbReference type="NCBI Taxonomy" id="118357"/>
    <lineage>
        <taxon>Eukaryota</taxon>
        <taxon>Viridiplantae</taxon>
        <taxon>Streptophyta</taxon>
        <taxon>Embryophyta</taxon>
        <taxon>Tracheophyta</taxon>
        <taxon>Spermatophyta</taxon>
        <taxon>Magnoliopsida</taxon>
        <taxon>eudicotyledons</taxon>
        <taxon>Gunneridae</taxon>
        <taxon>Pentapetalae</taxon>
        <taxon>asterids</taxon>
        <taxon>Ericales</taxon>
        <taxon>Ericaceae</taxon>
        <taxon>Ericoideae</taxon>
        <taxon>Rhodoreae</taxon>
        <taxon>Rhododendron</taxon>
    </lineage>
</organism>
<comment type="caution">
    <text evidence="2">The sequence shown here is derived from an EMBL/GenBank/DDBJ whole genome shotgun (WGS) entry which is preliminary data.</text>
</comment>
<evidence type="ECO:0000313" key="2">
    <source>
        <dbReference type="EMBL" id="KAF7138835.1"/>
    </source>
</evidence>
<dbReference type="OrthoDB" id="1833827at2759"/>
<dbReference type="EMBL" id="WJXA01000007">
    <property type="protein sequence ID" value="KAF7138835.1"/>
    <property type="molecule type" value="Genomic_DNA"/>
</dbReference>
<evidence type="ECO:0000313" key="3">
    <source>
        <dbReference type="Proteomes" id="UP000626092"/>
    </source>
</evidence>
<sequence>MVDSSINSPNVDPKAYPTLLETIQSLGKEYQSFDECSSNLRRPTGLSVIPGIHVPLQVDDSACKGVSFNQGDFDQEDRAERAAAGAQASTSTSSDGPLNTSGGPPNMSGAGGENALPRDIDIIPPLPSGLGPMSYNNFYGDGPRGFIEEFWVKYSILDDVLVERVTTDRISFGDGFIILPLFVITGGNNLSFTLGDLMLMYMVSRNPKYDKYYLTTHQHFDHLVDRLYDTEKWGNVWSKYLATSNGGQPTLSSTTPSQLEWVWRWRSPIESLECEGSPALGTNLVLVSVAAFRFVLTSCFPYIILTFHLLLSTEQGALYHRQVALSDCLATVCQSRHSDPPRHYKCNTWPKIFLPRGYRNGRSNRNPSPPTDRSNRISFLLMLLLRNPTPVAEERGTRPPRGRIKGPRKRPKLLRMWRSSQLASPKMILPTRNESSALFVSDFECSDGHVITISDSLEESPLLAMTLLKGLALLKDMENLPTGKAKNMAELCLFLANCASKAFGDMDVLLKTKRPFRGGLQAKRKEAEQFANQIEELEAKVAEAKTVRQERDRLLLRIKDAEAENDQLKEEKEQMEEDLPRKLEEAGDAGYYEAGEYY</sequence>
<proteinExistence type="predicted"/>
<protein>
    <submittedName>
        <fullName evidence="2">Uncharacterized protein</fullName>
    </submittedName>
</protein>
<feature type="region of interest" description="Disordered" evidence="1">
    <location>
        <begin position="565"/>
        <end position="598"/>
    </location>
</feature>
<feature type="compositionally biased region" description="Low complexity" evidence="1">
    <location>
        <begin position="588"/>
        <end position="598"/>
    </location>
</feature>
<accession>A0A834GQZ0</accession>
<feature type="compositionally biased region" description="Low complexity" evidence="1">
    <location>
        <begin position="82"/>
        <end position="96"/>
    </location>
</feature>
<keyword evidence="3" id="KW-1185">Reference proteome</keyword>
<dbReference type="AlphaFoldDB" id="A0A834GQZ0"/>
<reference evidence="2" key="1">
    <citation type="submission" date="2019-11" db="EMBL/GenBank/DDBJ databases">
        <authorList>
            <person name="Liu Y."/>
            <person name="Hou J."/>
            <person name="Li T.-Q."/>
            <person name="Guan C.-H."/>
            <person name="Wu X."/>
            <person name="Wu H.-Z."/>
            <person name="Ling F."/>
            <person name="Zhang R."/>
            <person name="Shi X.-G."/>
            <person name="Ren J.-P."/>
            <person name="Chen E.-F."/>
            <person name="Sun J.-M."/>
        </authorList>
    </citation>
    <scope>NUCLEOTIDE SEQUENCE</scope>
    <source>
        <strain evidence="2">Adult_tree_wgs_1</strain>
        <tissue evidence="2">Leaves</tissue>
    </source>
</reference>
<feature type="region of interest" description="Disordered" evidence="1">
    <location>
        <begin position="75"/>
        <end position="114"/>
    </location>
</feature>